<dbReference type="HOGENOM" id="CLU_186918_0_0_6"/>
<reference evidence="1 2" key="1">
    <citation type="journal article" date="2005" name="Nucleic Acids Res.">
        <title>Genomic blueprint of Hahella chejuensis, a marine microbe producing an algicidal agent.</title>
        <authorList>
            <person name="Jeong H."/>
            <person name="Yim J.H."/>
            <person name="Lee C."/>
            <person name="Choi S.-H."/>
            <person name="Park Y.K."/>
            <person name="Yoon S.H."/>
            <person name="Hur C.-G."/>
            <person name="Kang H.-Y."/>
            <person name="Kim D."/>
            <person name="Lee H.H."/>
            <person name="Park K.H."/>
            <person name="Park S.-H."/>
            <person name="Park H.-S."/>
            <person name="Lee H.K."/>
            <person name="Oh T.K."/>
            <person name="Kim J.F."/>
        </authorList>
    </citation>
    <scope>NUCLEOTIDE SEQUENCE [LARGE SCALE GENOMIC DNA]</scope>
    <source>
        <strain evidence="1 2">KCTC 2396</strain>
    </source>
</reference>
<dbReference type="AlphaFoldDB" id="Q2SEJ1"/>
<evidence type="ECO:0000313" key="1">
    <source>
        <dbReference type="EMBL" id="ABC30933.1"/>
    </source>
</evidence>
<keyword evidence="2" id="KW-1185">Reference proteome</keyword>
<proteinExistence type="predicted"/>
<gene>
    <name evidence="1" type="ordered locus">HCH_04226</name>
</gene>
<dbReference type="STRING" id="349521.HCH_04226"/>
<accession>Q2SEJ1</accession>
<dbReference type="EMBL" id="CP000155">
    <property type="protein sequence ID" value="ABC30933.1"/>
    <property type="molecule type" value="Genomic_DNA"/>
</dbReference>
<name>Q2SEJ1_HAHCH</name>
<dbReference type="KEGG" id="hch:HCH_04226"/>
<evidence type="ECO:0000313" key="2">
    <source>
        <dbReference type="Proteomes" id="UP000000238"/>
    </source>
</evidence>
<dbReference type="Proteomes" id="UP000000238">
    <property type="component" value="Chromosome"/>
</dbReference>
<organism evidence="1 2">
    <name type="scientific">Hahella chejuensis (strain KCTC 2396)</name>
    <dbReference type="NCBI Taxonomy" id="349521"/>
    <lineage>
        <taxon>Bacteria</taxon>
        <taxon>Pseudomonadati</taxon>
        <taxon>Pseudomonadota</taxon>
        <taxon>Gammaproteobacteria</taxon>
        <taxon>Oceanospirillales</taxon>
        <taxon>Hahellaceae</taxon>
        <taxon>Hahella</taxon>
    </lineage>
</organism>
<sequence length="80" mass="9034">MEMEHEDDVLRVGRKIMEYLQSHPSAADSLQGVVRWWLAGEEACSRDSVQRALEGLVRQGVIGRRILSDGGVIYYSLEKS</sequence>
<protein>
    <submittedName>
        <fullName evidence="1">Uncharacterized protein</fullName>
    </submittedName>
</protein>